<reference evidence="4" key="1">
    <citation type="submission" date="2018-05" db="EMBL/GenBank/DDBJ databases">
        <authorList>
            <person name="Lanie J.A."/>
            <person name="Ng W.-L."/>
            <person name="Kazmierczak K.M."/>
            <person name="Andrzejewski T.M."/>
            <person name="Davidsen T.M."/>
            <person name="Wayne K.J."/>
            <person name="Tettelin H."/>
            <person name="Glass J.I."/>
            <person name="Rusch D."/>
            <person name="Podicherti R."/>
            <person name="Tsui H.-C.T."/>
            <person name="Winkler M.E."/>
        </authorList>
    </citation>
    <scope>NUCLEOTIDE SEQUENCE</scope>
</reference>
<dbReference type="SUPFAM" id="SSF56059">
    <property type="entry name" value="Glutathione synthetase ATP-binding domain-like"/>
    <property type="match status" value="1"/>
</dbReference>
<dbReference type="PANTHER" id="PTHR43334:SF1">
    <property type="entry name" value="3-HYDROXYPROPIONATE--COA LIGASE [ADP-FORMING]"/>
    <property type="match status" value="1"/>
</dbReference>
<accession>A0A381VCC1</accession>
<dbReference type="InterPro" id="IPR051538">
    <property type="entry name" value="Acyl-CoA_Synth/Transferase"/>
</dbReference>
<protein>
    <recommendedName>
        <fullName evidence="5">ATP-grasp domain-containing protein</fullName>
    </recommendedName>
</protein>
<keyword evidence="1" id="KW-0436">Ligase</keyword>
<organism evidence="4">
    <name type="scientific">marine metagenome</name>
    <dbReference type="NCBI Taxonomy" id="408172"/>
    <lineage>
        <taxon>unclassified sequences</taxon>
        <taxon>metagenomes</taxon>
        <taxon>ecological metagenomes</taxon>
    </lineage>
</organism>
<dbReference type="GO" id="GO:0016874">
    <property type="term" value="F:ligase activity"/>
    <property type="evidence" value="ECO:0007669"/>
    <property type="project" value="UniProtKB-KW"/>
</dbReference>
<gene>
    <name evidence="4" type="ORF">METZ01_LOCUS90272</name>
</gene>
<dbReference type="Gene3D" id="3.30.1490.20">
    <property type="entry name" value="ATP-grasp fold, A domain"/>
    <property type="match status" value="1"/>
</dbReference>
<dbReference type="Gene3D" id="3.30.470.20">
    <property type="entry name" value="ATP-grasp fold, B domain"/>
    <property type="match status" value="1"/>
</dbReference>
<keyword evidence="3" id="KW-0067">ATP-binding</keyword>
<proteinExistence type="predicted"/>
<feature type="non-terminal residue" evidence="4">
    <location>
        <position position="196"/>
    </location>
</feature>
<dbReference type="Pfam" id="PF13549">
    <property type="entry name" value="ATP-grasp_5"/>
    <property type="match status" value="1"/>
</dbReference>
<evidence type="ECO:0000256" key="1">
    <source>
        <dbReference type="ARBA" id="ARBA00022598"/>
    </source>
</evidence>
<dbReference type="InterPro" id="IPR013815">
    <property type="entry name" value="ATP_grasp_subdomain_1"/>
</dbReference>
<evidence type="ECO:0000313" key="4">
    <source>
        <dbReference type="EMBL" id="SVA37418.1"/>
    </source>
</evidence>
<dbReference type="EMBL" id="UINC01008307">
    <property type="protein sequence ID" value="SVA37418.1"/>
    <property type="molecule type" value="Genomic_DNA"/>
</dbReference>
<evidence type="ECO:0000256" key="3">
    <source>
        <dbReference type="ARBA" id="ARBA00022840"/>
    </source>
</evidence>
<dbReference type="PANTHER" id="PTHR43334">
    <property type="entry name" value="ACETATE--COA LIGASE [ADP-FORMING]"/>
    <property type="match status" value="1"/>
</dbReference>
<dbReference type="AlphaFoldDB" id="A0A381VCC1"/>
<evidence type="ECO:0000256" key="2">
    <source>
        <dbReference type="ARBA" id="ARBA00022741"/>
    </source>
</evidence>
<name>A0A381VCC1_9ZZZZ</name>
<evidence type="ECO:0008006" key="5">
    <source>
        <dbReference type="Google" id="ProtNLM"/>
    </source>
</evidence>
<dbReference type="GO" id="GO:0005524">
    <property type="term" value="F:ATP binding"/>
    <property type="evidence" value="ECO:0007669"/>
    <property type="project" value="UniProtKB-KW"/>
</dbReference>
<dbReference type="FunFam" id="3.30.1490.20:FF:000020">
    <property type="entry name" value="Protein lysine acetyltransferase"/>
    <property type="match status" value="1"/>
</dbReference>
<keyword evidence="2" id="KW-0547">Nucleotide-binding</keyword>
<sequence length="196" mass="20274">MDLVLARQMISGCGVEFANWQVVSSAKAAVSAAAGLDGPVALKSAAPDVVHKSDSGCVVLGVAGDEAVEKAYAEVTARAAAAGSATPERVLVETMTPGLAEIIIGLKRDETFGAVVLVGLGGIFTEVLEDFVLRLCPVTEPEALGMFKELRGFSALAGARGKPHCDLDALARVAVSISRLGNDRDDILELDLNPVM</sequence>